<feature type="transmembrane region" description="Helical" evidence="1">
    <location>
        <begin position="328"/>
        <end position="348"/>
    </location>
</feature>
<keyword evidence="1" id="KW-0472">Membrane</keyword>
<dbReference type="VEuPathDB" id="TrichDB:TVAG_384670"/>
<dbReference type="GO" id="GO:0016020">
    <property type="term" value="C:membrane"/>
    <property type="evidence" value="ECO:0000318"/>
    <property type="project" value="GO_Central"/>
</dbReference>
<dbReference type="VEuPathDB" id="TrichDB:TVAGG3_0534560"/>
<name>A2FUD5_TRIV3</name>
<organism evidence="2 3">
    <name type="scientific">Trichomonas vaginalis (strain ATCC PRA-98 / G3)</name>
    <dbReference type="NCBI Taxonomy" id="412133"/>
    <lineage>
        <taxon>Eukaryota</taxon>
        <taxon>Metamonada</taxon>
        <taxon>Parabasalia</taxon>
        <taxon>Trichomonadida</taxon>
        <taxon>Trichomonadidae</taxon>
        <taxon>Trichomonas</taxon>
    </lineage>
</organism>
<dbReference type="PANTHER" id="PTHR12127">
    <property type="entry name" value="MUCOLIPIN"/>
    <property type="match status" value="1"/>
</dbReference>
<feature type="transmembrane region" description="Helical" evidence="1">
    <location>
        <begin position="248"/>
        <end position="272"/>
    </location>
</feature>
<dbReference type="OrthoDB" id="10520327at2759"/>
<gene>
    <name evidence="2" type="ORF">TVAG_384670</name>
</gene>
<evidence type="ECO:0008006" key="4">
    <source>
        <dbReference type="Google" id="ProtNLM"/>
    </source>
</evidence>
<dbReference type="PANTHER" id="PTHR12127:SF7">
    <property type="entry name" value="SD02261P"/>
    <property type="match status" value="1"/>
</dbReference>
<evidence type="ECO:0000256" key="1">
    <source>
        <dbReference type="SAM" id="Phobius"/>
    </source>
</evidence>
<proteinExistence type="predicted"/>
<dbReference type="InParanoid" id="A2FUD5"/>
<keyword evidence="3" id="KW-1185">Reference proteome</keyword>
<dbReference type="KEGG" id="tva:4749183"/>
<feature type="transmembrane region" description="Helical" evidence="1">
    <location>
        <begin position="368"/>
        <end position="393"/>
    </location>
</feature>
<dbReference type="RefSeq" id="XP_001304417.1">
    <property type="nucleotide sequence ID" value="XM_001304416.1"/>
</dbReference>
<dbReference type="Proteomes" id="UP000001542">
    <property type="component" value="Unassembled WGS sequence"/>
</dbReference>
<protein>
    <recommendedName>
        <fullName evidence="4">Polycystin cation channel PKD1/PKD2 domain-containing protein</fullName>
    </recommendedName>
</protein>
<evidence type="ECO:0000313" key="2">
    <source>
        <dbReference type="EMBL" id="EAX91487.1"/>
    </source>
</evidence>
<reference evidence="2" key="1">
    <citation type="submission" date="2006-10" db="EMBL/GenBank/DDBJ databases">
        <authorList>
            <person name="Amadeo P."/>
            <person name="Zhao Q."/>
            <person name="Wortman J."/>
            <person name="Fraser-Liggett C."/>
            <person name="Carlton J."/>
        </authorList>
    </citation>
    <scope>NUCLEOTIDE SEQUENCE</scope>
    <source>
        <strain evidence="2">G3</strain>
    </source>
</reference>
<dbReference type="InterPro" id="IPR039031">
    <property type="entry name" value="Mucolipin"/>
</dbReference>
<evidence type="ECO:0000313" key="3">
    <source>
        <dbReference type="Proteomes" id="UP000001542"/>
    </source>
</evidence>
<dbReference type="AlphaFoldDB" id="A2FUD5"/>
<reference evidence="2" key="2">
    <citation type="journal article" date="2007" name="Science">
        <title>Draft genome sequence of the sexually transmitted pathogen Trichomonas vaginalis.</title>
        <authorList>
            <person name="Carlton J.M."/>
            <person name="Hirt R.P."/>
            <person name="Silva J.C."/>
            <person name="Delcher A.L."/>
            <person name="Schatz M."/>
            <person name="Zhao Q."/>
            <person name="Wortman J.R."/>
            <person name="Bidwell S.L."/>
            <person name="Alsmark U.C.M."/>
            <person name="Besteiro S."/>
            <person name="Sicheritz-Ponten T."/>
            <person name="Noel C.J."/>
            <person name="Dacks J.B."/>
            <person name="Foster P.G."/>
            <person name="Simillion C."/>
            <person name="Van de Peer Y."/>
            <person name="Miranda-Saavedra D."/>
            <person name="Barton G.J."/>
            <person name="Westrop G.D."/>
            <person name="Mueller S."/>
            <person name="Dessi D."/>
            <person name="Fiori P.L."/>
            <person name="Ren Q."/>
            <person name="Paulsen I."/>
            <person name="Zhang H."/>
            <person name="Bastida-Corcuera F.D."/>
            <person name="Simoes-Barbosa A."/>
            <person name="Brown M.T."/>
            <person name="Hayes R.D."/>
            <person name="Mukherjee M."/>
            <person name="Okumura C.Y."/>
            <person name="Schneider R."/>
            <person name="Smith A.J."/>
            <person name="Vanacova S."/>
            <person name="Villalvazo M."/>
            <person name="Haas B.J."/>
            <person name="Pertea M."/>
            <person name="Feldblyum T.V."/>
            <person name="Utterback T.R."/>
            <person name="Shu C.L."/>
            <person name="Osoegawa K."/>
            <person name="de Jong P.J."/>
            <person name="Hrdy I."/>
            <person name="Horvathova L."/>
            <person name="Zubacova Z."/>
            <person name="Dolezal P."/>
            <person name="Malik S.B."/>
            <person name="Logsdon J.M. Jr."/>
            <person name="Henze K."/>
            <person name="Gupta A."/>
            <person name="Wang C.C."/>
            <person name="Dunne R.L."/>
            <person name="Upcroft J.A."/>
            <person name="Upcroft P."/>
            <person name="White O."/>
            <person name="Salzberg S.L."/>
            <person name="Tang P."/>
            <person name="Chiu C.-H."/>
            <person name="Lee Y.-S."/>
            <person name="Embley T.M."/>
            <person name="Coombs G.H."/>
            <person name="Mottram J.C."/>
            <person name="Tachezy J."/>
            <person name="Fraser-Liggett C.M."/>
            <person name="Johnson P.J."/>
        </authorList>
    </citation>
    <scope>NUCLEOTIDE SEQUENCE [LARGE SCALE GENOMIC DNA]</scope>
    <source>
        <strain evidence="2">G3</strain>
    </source>
</reference>
<accession>A2FUD5</accession>
<sequence>MDRSIKYSKYTDSAKLLGSKTETGVRLLRSMVKNREQFGKPDINFDVWKYDYIVPWNTLFDIFIVLLYVLFALTFQSTKMSNFHNFGLIFDNYFLGETDEDDDGLTYIYFKKTFIEIVQNVSQSFFTFVDSFPSQLDFERSSNLTVSLYETGKNVQTFDYSPENVTNISSVATRAANSKQFEKLVLDVDYVIKEITSDSMMTFITVKYSMIFLDVDQLGVIELRSKLKNTVTKLIGTNPIDYAFRTEIFAVGIFIVDTFALLFTISRFIVFFKNASVYSTRNYLTFYRAVLRKVDGWEIFNLFYQSLTLITILIYLLILDPNFGYQRWLLFLLGVAAFIHSFGLFRYLKMKDDLWLVARLAVRSLGQSSSLFLGFTPIYLGFVFVGIAFFGYFCNVFKGFLRTIKVLFSIFHCDIVMDTEELVKDAGVLPDWIINFYIFAWTNMTGGMIINVIISVVEVTLDSLMTERANKQNRRNE</sequence>
<feature type="transmembrane region" description="Helical" evidence="1">
    <location>
        <begin position="437"/>
        <end position="461"/>
    </location>
</feature>
<dbReference type="EMBL" id="DS114032">
    <property type="protein sequence ID" value="EAX91487.1"/>
    <property type="molecule type" value="Genomic_DNA"/>
</dbReference>
<keyword evidence="1" id="KW-1133">Transmembrane helix</keyword>
<feature type="transmembrane region" description="Helical" evidence="1">
    <location>
        <begin position="302"/>
        <end position="319"/>
    </location>
</feature>
<keyword evidence="1" id="KW-0812">Transmembrane</keyword>
<feature type="transmembrane region" description="Helical" evidence="1">
    <location>
        <begin position="53"/>
        <end position="75"/>
    </location>
</feature>
<dbReference type="GO" id="GO:0072345">
    <property type="term" value="F:NAADP-sensitive calcium-release channel activity"/>
    <property type="evidence" value="ECO:0000318"/>
    <property type="project" value="GO_Central"/>
</dbReference>